<name>A0A267GQX5_9PLAT</name>
<comment type="caution">
    <text evidence="1">The sequence shown here is derived from an EMBL/GenBank/DDBJ whole genome shotgun (WGS) entry which is preliminary data.</text>
</comment>
<proteinExistence type="predicted"/>
<evidence type="ECO:0000313" key="2">
    <source>
        <dbReference type="Proteomes" id="UP000215902"/>
    </source>
</evidence>
<dbReference type="Proteomes" id="UP000215902">
    <property type="component" value="Unassembled WGS sequence"/>
</dbReference>
<sequence length="157" mass="17230">MSSASPGDDDDGNAAAARAYVLAEHRQSSDTRPTRILAADKQVELLMGQDVKKNADSLSSDEQQIRKTFDQSVQHHQQQLSSHCQSSEITLQNVNSASGRAANRRIDCISGLREKRNHHIPGESQWSDTCTAEDRSKLISGSPNSRQLTLLLLGVHL</sequence>
<organism evidence="1 2">
    <name type="scientific">Macrostomum lignano</name>
    <dbReference type="NCBI Taxonomy" id="282301"/>
    <lineage>
        <taxon>Eukaryota</taxon>
        <taxon>Metazoa</taxon>
        <taxon>Spiralia</taxon>
        <taxon>Lophotrochozoa</taxon>
        <taxon>Platyhelminthes</taxon>
        <taxon>Rhabditophora</taxon>
        <taxon>Macrostomorpha</taxon>
        <taxon>Macrostomida</taxon>
        <taxon>Macrostomidae</taxon>
        <taxon>Macrostomum</taxon>
    </lineage>
</organism>
<keyword evidence="2" id="KW-1185">Reference proteome</keyword>
<evidence type="ECO:0000313" key="1">
    <source>
        <dbReference type="EMBL" id="PAA88440.1"/>
    </source>
</evidence>
<reference evidence="1 2" key="1">
    <citation type="submission" date="2017-06" db="EMBL/GenBank/DDBJ databases">
        <title>A platform for efficient transgenesis in Macrostomum lignano, a flatworm model organism for stem cell research.</title>
        <authorList>
            <person name="Berezikov E."/>
        </authorList>
    </citation>
    <scope>NUCLEOTIDE SEQUENCE [LARGE SCALE GENOMIC DNA]</scope>
    <source>
        <strain evidence="1">DV1</strain>
        <tissue evidence="1">Whole organism</tissue>
    </source>
</reference>
<dbReference type="EMBL" id="NIVC01000188">
    <property type="protein sequence ID" value="PAA88440.1"/>
    <property type="molecule type" value="Genomic_DNA"/>
</dbReference>
<protein>
    <submittedName>
        <fullName evidence="1">Uncharacterized protein</fullName>
    </submittedName>
</protein>
<gene>
    <name evidence="1" type="ORF">BOX15_Mlig004708g1</name>
</gene>
<accession>A0A267GQX5</accession>
<dbReference type="AlphaFoldDB" id="A0A267GQX5"/>